<dbReference type="EMBL" id="MK071988">
    <property type="protein sequence ID" value="AYV76643.1"/>
    <property type="molecule type" value="Genomic_DNA"/>
</dbReference>
<name>A0A3G4ZSS1_9VIRU</name>
<sequence length="123" mass="13487">MKHNRENDTEKETINNLVNDILFNDQNSTNSTNNTNAIIDIQIDVTTITRPFIIVINPNNGVTIPPLNNLEEIVFTYDPLTQITTTQNIPASGGLLGGTNTSLTIVNQSKDNTSVLIFNPPPP</sequence>
<reference evidence="1" key="1">
    <citation type="submission" date="2018-10" db="EMBL/GenBank/DDBJ databases">
        <title>Hidden diversity of soil giant viruses.</title>
        <authorList>
            <person name="Schulz F."/>
            <person name="Alteio L."/>
            <person name="Goudeau D."/>
            <person name="Ryan E.M."/>
            <person name="Malmstrom R.R."/>
            <person name="Blanchard J."/>
            <person name="Woyke T."/>
        </authorList>
    </citation>
    <scope>NUCLEOTIDE SEQUENCE</scope>
    <source>
        <strain evidence="1">TEV1</strain>
    </source>
</reference>
<evidence type="ECO:0000313" key="1">
    <source>
        <dbReference type="EMBL" id="AYV76643.1"/>
    </source>
</evidence>
<accession>A0A3G4ZSS1</accession>
<protein>
    <submittedName>
        <fullName evidence="1">Uncharacterized protein</fullName>
    </submittedName>
</protein>
<proteinExistence type="predicted"/>
<organism evidence="1">
    <name type="scientific">Terrestrivirus sp</name>
    <dbReference type="NCBI Taxonomy" id="2487775"/>
    <lineage>
        <taxon>Viruses</taxon>
        <taxon>Varidnaviria</taxon>
        <taxon>Bamfordvirae</taxon>
        <taxon>Nucleocytoviricota</taxon>
        <taxon>Megaviricetes</taxon>
        <taxon>Imitervirales</taxon>
        <taxon>Mimiviridae</taxon>
        <taxon>Klosneuvirinae</taxon>
    </lineage>
</organism>
<gene>
    <name evidence="1" type="ORF">Terrestrivirus10_27</name>
</gene>